<evidence type="ECO:0000313" key="2">
    <source>
        <dbReference type="EMBL" id="KAF2709238.1"/>
    </source>
</evidence>
<keyword evidence="1" id="KW-0812">Transmembrane</keyword>
<dbReference type="Proteomes" id="UP000799428">
    <property type="component" value="Unassembled WGS sequence"/>
</dbReference>
<proteinExistence type="predicted"/>
<gene>
    <name evidence="2" type="ORF">K504DRAFT_467212</name>
</gene>
<evidence type="ECO:0000313" key="3">
    <source>
        <dbReference type="Proteomes" id="UP000799428"/>
    </source>
</evidence>
<dbReference type="AlphaFoldDB" id="A0A6G1K8V0"/>
<evidence type="ECO:0000256" key="1">
    <source>
        <dbReference type="SAM" id="Phobius"/>
    </source>
</evidence>
<keyword evidence="1" id="KW-0472">Membrane</keyword>
<feature type="transmembrane region" description="Helical" evidence="1">
    <location>
        <begin position="12"/>
        <end position="34"/>
    </location>
</feature>
<keyword evidence="3" id="KW-1185">Reference proteome</keyword>
<organism evidence="2 3">
    <name type="scientific">Pleomassaria siparia CBS 279.74</name>
    <dbReference type="NCBI Taxonomy" id="1314801"/>
    <lineage>
        <taxon>Eukaryota</taxon>
        <taxon>Fungi</taxon>
        <taxon>Dikarya</taxon>
        <taxon>Ascomycota</taxon>
        <taxon>Pezizomycotina</taxon>
        <taxon>Dothideomycetes</taxon>
        <taxon>Pleosporomycetidae</taxon>
        <taxon>Pleosporales</taxon>
        <taxon>Pleomassariaceae</taxon>
        <taxon>Pleomassaria</taxon>
    </lineage>
</organism>
<keyword evidence="1" id="KW-1133">Transmembrane helix</keyword>
<accession>A0A6G1K8V0</accession>
<reference evidence="2" key="1">
    <citation type="journal article" date="2020" name="Stud. Mycol.">
        <title>101 Dothideomycetes genomes: a test case for predicting lifestyles and emergence of pathogens.</title>
        <authorList>
            <person name="Haridas S."/>
            <person name="Albert R."/>
            <person name="Binder M."/>
            <person name="Bloem J."/>
            <person name="Labutti K."/>
            <person name="Salamov A."/>
            <person name="Andreopoulos B."/>
            <person name="Baker S."/>
            <person name="Barry K."/>
            <person name="Bills G."/>
            <person name="Bluhm B."/>
            <person name="Cannon C."/>
            <person name="Castanera R."/>
            <person name="Culley D."/>
            <person name="Daum C."/>
            <person name="Ezra D."/>
            <person name="Gonzalez J."/>
            <person name="Henrissat B."/>
            <person name="Kuo A."/>
            <person name="Liang C."/>
            <person name="Lipzen A."/>
            <person name="Lutzoni F."/>
            <person name="Magnuson J."/>
            <person name="Mondo S."/>
            <person name="Nolan M."/>
            <person name="Ohm R."/>
            <person name="Pangilinan J."/>
            <person name="Park H.-J."/>
            <person name="Ramirez L."/>
            <person name="Alfaro M."/>
            <person name="Sun H."/>
            <person name="Tritt A."/>
            <person name="Yoshinaga Y."/>
            <person name="Zwiers L.-H."/>
            <person name="Turgeon B."/>
            <person name="Goodwin S."/>
            <person name="Spatafora J."/>
            <person name="Crous P."/>
            <person name="Grigoriev I."/>
        </authorList>
    </citation>
    <scope>NUCLEOTIDE SEQUENCE</scope>
    <source>
        <strain evidence="2">CBS 279.74</strain>
    </source>
</reference>
<name>A0A6G1K8V0_9PLEO</name>
<sequence>MIDKRYFEDERFYSWGLSLCTVGWVAAGGVRIVVVSVHCTSYIVLEGRGNNVLNWIL</sequence>
<dbReference type="EMBL" id="MU005770">
    <property type="protein sequence ID" value="KAF2709238.1"/>
    <property type="molecule type" value="Genomic_DNA"/>
</dbReference>
<protein>
    <submittedName>
        <fullName evidence="2">Uncharacterized protein</fullName>
    </submittedName>
</protein>